<dbReference type="GO" id="GO:0031298">
    <property type="term" value="C:replication fork protection complex"/>
    <property type="evidence" value="ECO:0007669"/>
    <property type="project" value="TreeGrafter"/>
</dbReference>
<feature type="compositionally biased region" description="Low complexity" evidence="4">
    <location>
        <begin position="921"/>
        <end position="945"/>
    </location>
</feature>
<evidence type="ECO:0000256" key="1">
    <source>
        <dbReference type="ARBA" id="ARBA00004123"/>
    </source>
</evidence>
<feature type="non-terminal residue" evidence="6">
    <location>
        <position position="1091"/>
    </location>
</feature>
<dbReference type="GO" id="GO:0006281">
    <property type="term" value="P:DNA repair"/>
    <property type="evidence" value="ECO:0007669"/>
    <property type="project" value="TreeGrafter"/>
</dbReference>
<comment type="subcellular location">
    <subcellularLocation>
        <location evidence="1">Nucleus</location>
    </subcellularLocation>
</comment>
<dbReference type="Proteomes" id="UP000626109">
    <property type="component" value="Unassembled WGS sequence"/>
</dbReference>
<keyword evidence="2" id="KW-0539">Nucleus</keyword>
<proteinExistence type="predicted"/>
<accession>A0A813FBN0</accession>
<evidence type="ECO:0000259" key="5">
    <source>
        <dbReference type="Pfam" id="PF04821"/>
    </source>
</evidence>
<dbReference type="AlphaFoldDB" id="A0A813FBN0"/>
<feature type="region of interest" description="Disordered" evidence="4">
    <location>
        <begin position="835"/>
        <end position="858"/>
    </location>
</feature>
<dbReference type="GO" id="GO:0043111">
    <property type="term" value="P:replication fork arrest"/>
    <property type="evidence" value="ECO:0007669"/>
    <property type="project" value="TreeGrafter"/>
</dbReference>
<dbReference type="PANTHER" id="PTHR22940:SF4">
    <property type="entry name" value="PROTEIN TIMELESS HOMOLOG"/>
    <property type="match status" value="1"/>
</dbReference>
<evidence type="ECO:0000313" key="6">
    <source>
        <dbReference type="EMBL" id="CAE8607778.1"/>
    </source>
</evidence>
<feature type="compositionally biased region" description="Low complexity" evidence="4">
    <location>
        <begin position="1020"/>
        <end position="1037"/>
    </location>
</feature>
<dbReference type="Pfam" id="PF04821">
    <property type="entry name" value="TIMELESS"/>
    <property type="match status" value="1"/>
</dbReference>
<keyword evidence="8" id="KW-1185">Reference proteome</keyword>
<dbReference type="PANTHER" id="PTHR22940">
    <property type="entry name" value="TIMEOUT/TIMELESS-2"/>
    <property type="match status" value="1"/>
</dbReference>
<dbReference type="OrthoDB" id="603at2759"/>
<dbReference type="EMBL" id="CAJNNV010022075">
    <property type="protein sequence ID" value="CAE8607778.1"/>
    <property type="molecule type" value="Genomic_DNA"/>
</dbReference>
<feature type="compositionally biased region" description="Low complexity" evidence="4">
    <location>
        <begin position="974"/>
        <end position="984"/>
    </location>
</feature>
<protein>
    <recommendedName>
        <fullName evidence="5">Timeless N-terminal domain-containing protein</fullName>
    </recommendedName>
</protein>
<dbReference type="GO" id="GO:0003677">
    <property type="term" value="F:DNA binding"/>
    <property type="evidence" value="ECO:0007669"/>
    <property type="project" value="TreeGrafter"/>
</dbReference>
<evidence type="ECO:0000256" key="2">
    <source>
        <dbReference type="ARBA" id="ARBA00023242"/>
    </source>
</evidence>
<sequence length="1091" mass="121284">MDSLAENELFEAAAGLGNWHQVGEKFQYLANRDECLSCLTDIKITLKNDTPQTGYCYRRKLGEWQVLSNHLVPLFTSYREDQEISTGVLKLMVQLTTRVGLNGSSQLQHLHHLQDYKEAFAKKDVFIILMGLLVETMEEDEEAEARPNRAEVFKAVLTLLCNLISVPDPDPGDPGYTPLRRNQQLVYIRHFHDEGVLDFFLLFAEGVAAEQGGDDWQAWALADILYHICTHVSPEDLMKNGKDKNKRELSDMLEREKADAKFRAPQSSRHSRFGTAMQSRSADGSIVVSASVNQTDTVVKGGALWRREYRDKAGPERKQNMFHDPFFVDLEEGSVRDHNQLNPHLRGSLEGAKNHPDAVIAGLRKFFEEFVQTSFSSLVSILRSSSSKKSDGPLVGTEFNRPHLLNFVSWFLEFHRHHHSLEVAKAKKSGQPLPVMDISSIQGAIDLDMIQFTTARLREFGKESNIHASHLVIALRTVNQQVKTMGVVTDSTDSDTRDCGDILTQNIVKDDVMAHLSWIMKNYKTSSHDPRILSYSVEVFHHMLRLMSKVSERQGRQLEFQVERSTGARMTRTATTSEKEVAGLADARVVENLFYLLEKYRRHTPQLHSMLVKLLYQIVRAQPTNCVVFFELSYFMRIYRMMSDPLVSAGGKQTQRYAEMVSLLQYILRQFFKCAEINGCVFAELLFRKVQENAKESILESHHSEFAAVLDNYENEEYRRILDRMGAGETLNAMRQKQRAIITGALPWTEEEDTVLRERYAMYADHPLCAELLAAELPEESKRTAQQVRKRLVELNLVSARGAGGRAEAQEQVDEDLDDVVDEPAAKKVKLMELEMPGAQSSTAQDGRASPGTPDGAADREAAEMLEEDLERLLDAAFDNAEGTFPGAPAEGVAGAFGGAPMDLDLDLEMELEAMLEEPEAPSAVGAAPATAASLPRATSSSLPATEVQPSSSGGTRQLEMELENLLDEALPTAPAASSSSSSSAPPPRAVEKVGLSQAADSLELDLERLLDEAEEPGVGSSATPAAPAGAQGASQPRPSQVGPPSQNEADSLELDLERLLDEPMSQSRPSQVGLSQSDNLERDLERLIDE</sequence>
<feature type="region of interest" description="Disordered" evidence="4">
    <location>
        <begin position="918"/>
        <end position="956"/>
    </location>
</feature>
<dbReference type="EMBL" id="CAJNNW010035113">
    <property type="protein sequence ID" value="CAE8725726.1"/>
    <property type="molecule type" value="Genomic_DNA"/>
</dbReference>
<evidence type="ECO:0000313" key="8">
    <source>
        <dbReference type="Proteomes" id="UP000654075"/>
    </source>
</evidence>
<feature type="compositionally biased region" description="Basic and acidic residues" evidence="4">
    <location>
        <begin position="1080"/>
        <end position="1091"/>
    </location>
</feature>
<evidence type="ECO:0000256" key="3">
    <source>
        <dbReference type="ARBA" id="ARBA00023306"/>
    </source>
</evidence>
<feature type="domain" description="Timeless N-terminal" evidence="5">
    <location>
        <begin position="32"/>
        <end position="277"/>
    </location>
</feature>
<dbReference type="InterPro" id="IPR044998">
    <property type="entry name" value="Timeless"/>
</dbReference>
<dbReference type="GO" id="GO:0000076">
    <property type="term" value="P:DNA replication checkpoint signaling"/>
    <property type="evidence" value="ECO:0007669"/>
    <property type="project" value="TreeGrafter"/>
</dbReference>
<comment type="caution">
    <text evidence="6">The sequence shown here is derived from an EMBL/GenBank/DDBJ whole genome shotgun (WGS) entry which is preliminary data.</text>
</comment>
<evidence type="ECO:0000313" key="7">
    <source>
        <dbReference type="EMBL" id="CAE8725726.1"/>
    </source>
</evidence>
<feature type="compositionally biased region" description="Polar residues" evidence="4">
    <location>
        <begin position="1065"/>
        <end position="1079"/>
    </location>
</feature>
<gene>
    <name evidence="6" type="ORF">PGLA1383_LOCUS25685</name>
    <name evidence="7" type="ORF">PGLA2088_LOCUS44254</name>
</gene>
<feature type="region of interest" description="Disordered" evidence="4">
    <location>
        <begin position="972"/>
        <end position="1091"/>
    </location>
</feature>
<feature type="region of interest" description="Disordered" evidence="4">
    <location>
        <begin position="257"/>
        <end position="276"/>
    </location>
</feature>
<organism evidence="6 8">
    <name type="scientific">Polarella glacialis</name>
    <name type="common">Dinoflagellate</name>
    <dbReference type="NCBI Taxonomy" id="89957"/>
    <lineage>
        <taxon>Eukaryota</taxon>
        <taxon>Sar</taxon>
        <taxon>Alveolata</taxon>
        <taxon>Dinophyceae</taxon>
        <taxon>Suessiales</taxon>
        <taxon>Suessiaceae</taxon>
        <taxon>Polarella</taxon>
    </lineage>
</organism>
<name>A0A813FBN0_POLGL</name>
<dbReference type="Proteomes" id="UP000654075">
    <property type="component" value="Unassembled WGS sequence"/>
</dbReference>
<dbReference type="InterPro" id="IPR006906">
    <property type="entry name" value="Timeless_N"/>
</dbReference>
<evidence type="ECO:0000256" key="4">
    <source>
        <dbReference type="SAM" id="MobiDB-lite"/>
    </source>
</evidence>
<keyword evidence="3" id="KW-0131">Cell cycle</keyword>
<reference evidence="6" key="1">
    <citation type="submission" date="2021-02" db="EMBL/GenBank/DDBJ databases">
        <authorList>
            <person name="Dougan E. K."/>
            <person name="Rhodes N."/>
            <person name="Thang M."/>
            <person name="Chan C."/>
        </authorList>
    </citation>
    <scope>NUCLEOTIDE SEQUENCE</scope>
</reference>